<reference evidence="2" key="1">
    <citation type="submission" date="2014-09" db="EMBL/GenBank/DDBJ databases">
        <authorList>
            <person name="Magalhaes I.L.F."/>
            <person name="Oliveira U."/>
            <person name="Santos F.R."/>
            <person name="Vidigal T.H.D.A."/>
            <person name="Brescovit A.D."/>
            <person name="Santos A.J."/>
        </authorList>
    </citation>
    <scope>NUCLEOTIDE SEQUENCE</scope>
    <source>
        <tissue evidence="2">Shoot tissue taken approximately 20 cm above the soil surface</tissue>
    </source>
</reference>
<feature type="compositionally biased region" description="Basic and acidic residues" evidence="1">
    <location>
        <begin position="139"/>
        <end position="178"/>
    </location>
</feature>
<sequence length="246" mass="27368">MYTHQLVAPRRRRQASLAFVDVPPLEVLEPGEVVRVRAGDDEEVEQLVAVADEVEPPRRPPLGDAGRVHGDAEPVERAHEHLVERGRHSAGRGPAVEEQLVRDGNHARRAQAREERAAERAQLGRLERRHQRRRRRRGAERVDGAHVEPLQRRVAEEGVLGERVKGGGDQRDDAGVIEPERHVRRALRVAQDQVAHAARQQAQHRAGEVREQRPPRHGDGGGGDEGRAGVLVLDLDGSMVMRDRGG</sequence>
<feature type="region of interest" description="Disordered" evidence="1">
    <location>
        <begin position="52"/>
        <end position="178"/>
    </location>
</feature>
<proteinExistence type="predicted"/>
<feature type="compositionally biased region" description="Basic residues" evidence="1">
    <location>
        <begin position="127"/>
        <end position="138"/>
    </location>
</feature>
<evidence type="ECO:0000256" key="1">
    <source>
        <dbReference type="SAM" id="MobiDB-lite"/>
    </source>
</evidence>
<feature type="compositionally biased region" description="Basic and acidic residues" evidence="1">
    <location>
        <begin position="66"/>
        <end position="87"/>
    </location>
</feature>
<reference evidence="2" key="2">
    <citation type="journal article" date="2015" name="Data Brief">
        <title>Shoot transcriptome of the giant reed, Arundo donax.</title>
        <authorList>
            <person name="Barrero R.A."/>
            <person name="Guerrero F.D."/>
            <person name="Moolhuijzen P."/>
            <person name="Goolsby J.A."/>
            <person name="Tidwell J."/>
            <person name="Bellgard S.E."/>
            <person name="Bellgard M.I."/>
        </authorList>
    </citation>
    <scope>NUCLEOTIDE SEQUENCE</scope>
    <source>
        <tissue evidence="2">Shoot tissue taken approximately 20 cm above the soil surface</tissue>
    </source>
</reference>
<feature type="region of interest" description="Disordered" evidence="1">
    <location>
        <begin position="191"/>
        <end position="230"/>
    </location>
</feature>
<dbReference type="EMBL" id="GBRH01170526">
    <property type="protein sequence ID" value="JAE27370.1"/>
    <property type="molecule type" value="Transcribed_RNA"/>
</dbReference>
<feature type="compositionally biased region" description="Low complexity" evidence="1">
    <location>
        <begin position="191"/>
        <end position="204"/>
    </location>
</feature>
<name>A0A0A9GQD2_ARUDO</name>
<evidence type="ECO:0000313" key="2">
    <source>
        <dbReference type="EMBL" id="JAE27370.1"/>
    </source>
</evidence>
<accession>A0A0A9GQD2</accession>
<feature type="compositionally biased region" description="Basic and acidic residues" evidence="1">
    <location>
        <begin position="99"/>
        <end position="119"/>
    </location>
</feature>
<dbReference type="AlphaFoldDB" id="A0A0A9GQD2"/>
<protein>
    <submittedName>
        <fullName evidence="2">Uncharacterized protein</fullName>
    </submittedName>
</protein>
<organism evidence="2">
    <name type="scientific">Arundo donax</name>
    <name type="common">Giant reed</name>
    <name type="synonym">Donax arundinaceus</name>
    <dbReference type="NCBI Taxonomy" id="35708"/>
    <lineage>
        <taxon>Eukaryota</taxon>
        <taxon>Viridiplantae</taxon>
        <taxon>Streptophyta</taxon>
        <taxon>Embryophyta</taxon>
        <taxon>Tracheophyta</taxon>
        <taxon>Spermatophyta</taxon>
        <taxon>Magnoliopsida</taxon>
        <taxon>Liliopsida</taxon>
        <taxon>Poales</taxon>
        <taxon>Poaceae</taxon>
        <taxon>PACMAD clade</taxon>
        <taxon>Arundinoideae</taxon>
        <taxon>Arundineae</taxon>
        <taxon>Arundo</taxon>
    </lineage>
</organism>
<feature type="compositionally biased region" description="Basic and acidic residues" evidence="1">
    <location>
        <begin position="205"/>
        <end position="227"/>
    </location>
</feature>